<evidence type="ECO:0000256" key="1">
    <source>
        <dbReference type="SAM" id="Coils"/>
    </source>
</evidence>
<keyword evidence="3" id="KW-0489">Methyltransferase</keyword>
<dbReference type="InterPro" id="IPR025282">
    <property type="entry name" value="DUF4214"/>
</dbReference>
<keyword evidence="4" id="KW-1185">Reference proteome</keyword>
<dbReference type="GO" id="GO:0008168">
    <property type="term" value="F:methyltransferase activity"/>
    <property type="evidence" value="ECO:0007669"/>
    <property type="project" value="UniProtKB-KW"/>
</dbReference>
<dbReference type="SUPFAM" id="SSF53335">
    <property type="entry name" value="S-adenosyl-L-methionine-dependent methyltransferases"/>
    <property type="match status" value="1"/>
</dbReference>
<dbReference type="RefSeq" id="WP_210222720.1">
    <property type="nucleotide sequence ID" value="NZ_CP072801.1"/>
</dbReference>
<dbReference type="PANTHER" id="PTHR43861">
    <property type="entry name" value="TRANS-ACONITATE 2-METHYLTRANSFERASE-RELATED"/>
    <property type="match status" value="1"/>
</dbReference>
<feature type="coiled-coil region" evidence="1">
    <location>
        <begin position="211"/>
        <end position="259"/>
    </location>
</feature>
<name>A0ABX7WRS6_9GAMM</name>
<evidence type="ECO:0000259" key="2">
    <source>
        <dbReference type="Pfam" id="PF13946"/>
    </source>
</evidence>
<dbReference type="GO" id="GO:0032259">
    <property type="term" value="P:methylation"/>
    <property type="evidence" value="ECO:0007669"/>
    <property type="project" value="UniProtKB-KW"/>
</dbReference>
<dbReference type="Pfam" id="PF13489">
    <property type="entry name" value="Methyltransf_23"/>
    <property type="match status" value="1"/>
</dbReference>
<evidence type="ECO:0000313" key="3">
    <source>
        <dbReference type="EMBL" id="QTR46384.1"/>
    </source>
</evidence>
<accession>A0ABX7WRS6</accession>
<gene>
    <name evidence="3" type="ORF">J9253_20850</name>
</gene>
<keyword evidence="1" id="KW-0175">Coiled coil</keyword>
<proteinExistence type="predicted"/>
<organism evidence="3 4">
    <name type="scientific">Thiothrix litoralis</name>
    <dbReference type="NCBI Taxonomy" id="2891210"/>
    <lineage>
        <taxon>Bacteria</taxon>
        <taxon>Pseudomonadati</taxon>
        <taxon>Pseudomonadota</taxon>
        <taxon>Gammaproteobacteria</taxon>
        <taxon>Thiotrichales</taxon>
        <taxon>Thiotrichaceae</taxon>
        <taxon>Thiothrix</taxon>
    </lineage>
</organism>
<feature type="domain" description="DUF4214" evidence="2">
    <location>
        <begin position="70"/>
        <end position="120"/>
    </location>
</feature>
<dbReference type="InterPro" id="IPR029063">
    <property type="entry name" value="SAM-dependent_MTases_sf"/>
</dbReference>
<dbReference type="Pfam" id="PF13946">
    <property type="entry name" value="DUF4214"/>
    <property type="match status" value="1"/>
</dbReference>
<protein>
    <submittedName>
        <fullName evidence="3">Methyltransferase domain-containing protein</fullName>
    </submittedName>
</protein>
<dbReference type="Gene3D" id="3.40.50.150">
    <property type="entry name" value="Vaccinia Virus protein VP39"/>
    <property type="match status" value="1"/>
</dbReference>
<reference evidence="3 4" key="1">
    <citation type="submission" date="2021-04" db="EMBL/GenBank/DDBJ databases">
        <title>Genomics, taxonomy and metabolism of representatives of sulfur bacteria of the genus Thiothrix: Thiothrix fructosivorans QT, Thiothrix unzii A1T and three new species, Thiothrix subterranea sp. nov., Thiothrix litoralis sp. nov. and 'Candidatus Thiothrix anitrata' sp. nov.</title>
        <authorList>
            <person name="Ravin N.V."/>
            <person name="Smolyakov D."/>
            <person name="Rudenko T.S."/>
            <person name="Mardanov A.V."/>
            <person name="Beletsky A.V."/>
            <person name="Markov N.D."/>
            <person name="Fomenkov A.I."/>
            <person name="Roberts R.J."/>
            <person name="Karnachuk O.V."/>
            <person name="Novikov A."/>
            <person name="Grabovich M.Y."/>
        </authorList>
    </citation>
    <scope>NUCLEOTIDE SEQUENCE [LARGE SCALE GENOMIC DNA]</scope>
    <source>
        <strain evidence="3 4">AS</strain>
    </source>
</reference>
<dbReference type="EMBL" id="CP072801">
    <property type="protein sequence ID" value="QTR46384.1"/>
    <property type="molecule type" value="Genomic_DNA"/>
</dbReference>
<keyword evidence="3" id="KW-0808">Transferase</keyword>
<evidence type="ECO:0000313" key="4">
    <source>
        <dbReference type="Proteomes" id="UP000672039"/>
    </source>
</evidence>
<dbReference type="Proteomes" id="UP000672039">
    <property type="component" value="Chromosome"/>
</dbReference>
<dbReference type="CDD" id="cd02440">
    <property type="entry name" value="AdoMet_MTases"/>
    <property type="match status" value="1"/>
</dbReference>
<sequence>MNDKEMDEAFRSIIRRVRHTAASVEKELTNDRQVINKSSELHGMRVRAASNHHNPVLRVAVPVYELLYGDDAAFIHKTYQYVLQREVDEGGLKNYLSRLKQGESRLLIVRELQDSAEGKAQRAQINSWGISSYLVRLHALLRSIPMARLFFVRNIACKVIAKLLHFYEKKRLPKHPLFLLNDFANSKLDVLLKTTEDKITRQLHDNTSKLEQKIQQQLQQLSEHLNSQNEHLASHKEWLLNHNRDIEQLTKQAHCQKQEQISTEDNLSKLTSHLDNLKNAVADQGERISLSRQDTLYQQYHLRQLLSEIKGEMPVVTPGEATRYLDEYLDAYYIAFEDANRGTLDEIRQKLSIYLPYITRFKEKSGELPLLDIGCGRGEWLGLLQDAGISAYGVDMNGVMVTVGQERGLDVRHEDGLAHLQKLPDHSLSVITSFHVIEHLPFAVLFSVLIEIKRVLIPGGLLILETPNPENVLVGSHTFYHDFTHRNPVTPSALTFLLTYHNFQNIEVLRLHPYPEEAKVPGHDPLTERVNGHLCGPQDFAMIAYQQERAGKPE</sequence>